<gene>
    <name evidence="1" type="ORF">J2X15_003243</name>
</gene>
<sequence length="441" mass="47402">MSGPKVVRVVTREELVAAGTSLLARLDAAVQQWQRNCGDSAKPADVQVTKSRRDALAAMLAADRFSEFEQAAAKEIDFLQADTEQRRERAAQARAQERIRNANGQQLARTLLRSGSNLTSQVRTELEKASAGQLSVAEMDAALSRARQALFPAASQDITPEQKSLAQRLGVQETETSFETWKAKSAKPDVRLQSVFTHLAELETLGFGAEAGGLEAQLRSVQSMDEDANRDMRLDTLVLAVRKAKDGAVAKVKRLNQVELHAAELSAAVGDSETLSKLRSVTLATSQEQLQAMVTLAQTELAKSQEAASAAARRKAVLEGLQKLGYLVQEGLSTMAVDSGRLIARSPVNGVYGVELVTGANQKVQVRSIAFDAARDSSQDVAEERRWCGDFGKLQAALQAGGCEVVVEKALGVGATPLRVVEAVEENRRGQTSPGVVGRSR</sequence>
<reference evidence="1 2" key="1">
    <citation type="submission" date="2023-07" db="EMBL/GenBank/DDBJ databases">
        <title>Sorghum-associated microbial communities from plants grown in Nebraska, USA.</title>
        <authorList>
            <person name="Schachtman D."/>
        </authorList>
    </citation>
    <scope>NUCLEOTIDE SEQUENCE [LARGE SCALE GENOMIC DNA]</scope>
    <source>
        <strain evidence="1 2">BE308</strain>
    </source>
</reference>
<evidence type="ECO:0000313" key="2">
    <source>
        <dbReference type="Proteomes" id="UP001268089"/>
    </source>
</evidence>
<organism evidence="1 2">
    <name type="scientific">Rhodoferax saidenbachensis</name>
    <dbReference type="NCBI Taxonomy" id="1484693"/>
    <lineage>
        <taxon>Bacteria</taxon>
        <taxon>Pseudomonadati</taxon>
        <taxon>Pseudomonadota</taxon>
        <taxon>Betaproteobacteria</taxon>
        <taxon>Burkholderiales</taxon>
        <taxon>Comamonadaceae</taxon>
        <taxon>Rhodoferax</taxon>
    </lineage>
</organism>
<dbReference type="Proteomes" id="UP001268089">
    <property type="component" value="Unassembled WGS sequence"/>
</dbReference>
<protein>
    <submittedName>
        <fullName evidence="1">Uncharacterized protein</fullName>
    </submittedName>
</protein>
<dbReference type="RefSeq" id="WP_310344574.1">
    <property type="nucleotide sequence ID" value="NZ_JAVDXO010000008.1"/>
</dbReference>
<proteinExistence type="predicted"/>
<name>A0ABU1ZRC6_9BURK</name>
<dbReference type="EMBL" id="JAVDXO010000008">
    <property type="protein sequence ID" value="MDR7307938.1"/>
    <property type="molecule type" value="Genomic_DNA"/>
</dbReference>
<evidence type="ECO:0000313" key="1">
    <source>
        <dbReference type="EMBL" id="MDR7307938.1"/>
    </source>
</evidence>
<comment type="caution">
    <text evidence="1">The sequence shown here is derived from an EMBL/GenBank/DDBJ whole genome shotgun (WGS) entry which is preliminary data.</text>
</comment>
<keyword evidence="2" id="KW-1185">Reference proteome</keyword>
<accession>A0ABU1ZRC6</accession>